<accession>D2VMI8</accession>
<dbReference type="STRING" id="5762.D2VMI8"/>
<dbReference type="Pfam" id="PF02595">
    <property type="entry name" value="Gly_kinase"/>
    <property type="match status" value="1"/>
</dbReference>
<evidence type="ECO:0000313" key="5">
    <source>
        <dbReference type="Proteomes" id="UP000006671"/>
    </source>
</evidence>
<keyword evidence="2" id="KW-0808">Transferase</keyword>
<dbReference type="InterPro" id="IPR036129">
    <property type="entry name" value="Glycerate_kinase_sf"/>
</dbReference>
<sequence length="398" mass="43951">MKRLQIACCFDKFKDSLKARECGKAIMQGLGQVNYDFVNIPLSDGGEGFLEAIKKDQEGNYQLDHVQVRRPVRNSDLMITVPYFRKQVENNFLYVLEMATVCGLELLKMEERNPFNTSTFGLGVVIGNILKQHGKKDHIHILMGIGGSCTNDAGLGCLKCLGCVDIELNGKLMSSGEVFWGGDLINISDILINTEGLPFQYENLTIDIACDVNNPFIGERGAVHTFSKQKGATEEQREILEKGMNQVAKLIQRHQNIDISNLSGAGAAGGIAGGFYSILNGQVNLKKGIEMIGAINNLEQVISQSDIVFTGEGSYDHQSEGGKVVSWIAQLCKKYSKPCIILCGQKKIETLPNENCLAFDLISKFKLEECMSNTFECLAQLAKEHENDILKKRQGILN</sequence>
<dbReference type="OrthoDB" id="10262596at2759"/>
<dbReference type="GO" id="GO:0031388">
    <property type="term" value="P:organic acid phosphorylation"/>
    <property type="evidence" value="ECO:0007669"/>
    <property type="project" value="InterPro"/>
</dbReference>
<dbReference type="InterPro" id="IPR018193">
    <property type="entry name" value="Glyc_kinase_flavodox-like_fold"/>
</dbReference>
<dbReference type="Gene3D" id="3.90.1510.10">
    <property type="entry name" value="Glycerate kinase, domain 2"/>
    <property type="match status" value="1"/>
</dbReference>
<proteinExistence type="inferred from homology"/>
<dbReference type="SUPFAM" id="SSF110738">
    <property type="entry name" value="Glycerate kinase I"/>
    <property type="match status" value="1"/>
</dbReference>
<dbReference type="KEGG" id="ngr:NAEGRDRAFT_70151"/>
<dbReference type="EMBL" id="GG738882">
    <property type="protein sequence ID" value="EFC42071.1"/>
    <property type="molecule type" value="Genomic_DNA"/>
</dbReference>
<name>D2VMI8_NAEGR</name>
<dbReference type="InterPro" id="IPR004381">
    <property type="entry name" value="Glycerate_kinase"/>
</dbReference>
<dbReference type="Proteomes" id="UP000006671">
    <property type="component" value="Unassembled WGS sequence"/>
</dbReference>
<dbReference type="InterPro" id="IPR018197">
    <property type="entry name" value="Glycerate_kinase_RE-like"/>
</dbReference>
<gene>
    <name evidence="4" type="ORF">NAEGRDRAFT_70151</name>
</gene>
<dbReference type="VEuPathDB" id="AmoebaDB:NAEGRDRAFT_70151"/>
<dbReference type="RefSeq" id="XP_002674815.1">
    <property type="nucleotide sequence ID" value="XM_002674769.1"/>
</dbReference>
<dbReference type="InParanoid" id="D2VMI8"/>
<dbReference type="OMA" id="MRVLVCP"/>
<dbReference type="AlphaFoldDB" id="D2VMI8"/>
<keyword evidence="5" id="KW-1185">Reference proteome</keyword>
<dbReference type="PANTHER" id="PTHR21599:SF0">
    <property type="entry name" value="GLYCERATE KINASE"/>
    <property type="match status" value="1"/>
</dbReference>
<dbReference type="Gene3D" id="3.40.50.10350">
    <property type="entry name" value="Glycerate kinase, domain 1"/>
    <property type="match status" value="1"/>
</dbReference>
<reference evidence="4 5" key="1">
    <citation type="journal article" date="2010" name="Cell">
        <title>The genome of Naegleria gruberi illuminates early eukaryotic versatility.</title>
        <authorList>
            <person name="Fritz-Laylin L.K."/>
            <person name="Prochnik S.E."/>
            <person name="Ginger M.L."/>
            <person name="Dacks J.B."/>
            <person name="Carpenter M.L."/>
            <person name="Field M.C."/>
            <person name="Kuo A."/>
            <person name="Paredez A."/>
            <person name="Chapman J."/>
            <person name="Pham J."/>
            <person name="Shu S."/>
            <person name="Neupane R."/>
            <person name="Cipriano M."/>
            <person name="Mancuso J."/>
            <person name="Tu H."/>
            <person name="Salamov A."/>
            <person name="Lindquist E."/>
            <person name="Shapiro H."/>
            <person name="Lucas S."/>
            <person name="Grigoriev I.V."/>
            <person name="Cande W.Z."/>
            <person name="Fulton C."/>
            <person name="Rokhsar D.S."/>
            <person name="Dawson S.C."/>
        </authorList>
    </citation>
    <scope>NUCLEOTIDE SEQUENCE [LARGE SCALE GENOMIC DNA]</scope>
    <source>
        <strain evidence="4 5">NEG-M</strain>
    </source>
</reference>
<dbReference type="GeneID" id="8862614"/>
<organism evidence="5">
    <name type="scientific">Naegleria gruberi</name>
    <name type="common">Amoeba</name>
    <dbReference type="NCBI Taxonomy" id="5762"/>
    <lineage>
        <taxon>Eukaryota</taxon>
        <taxon>Discoba</taxon>
        <taxon>Heterolobosea</taxon>
        <taxon>Tetramitia</taxon>
        <taxon>Eutetramitia</taxon>
        <taxon>Vahlkampfiidae</taxon>
        <taxon>Naegleria</taxon>
    </lineage>
</organism>
<protein>
    <submittedName>
        <fullName evidence="4">Predicted protein</fullName>
    </submittedName>
</protein>
<comment type="similarity">
    <text evidence="1">Belongs to the glycerate kinase type-1 family.</text>
</comment>
<dbReference type="PIRSF" id="PIRSF006078">
    <property type="entry name" value="GlxK"/>
    <property type="match status" value="1"/>
</dbReference>
<dbReference type="eggNOG" id="ENOG502RZ8D">
    <property type="taxonomic scope" value="Eukaryota"/>
</dbReference>
<dbReference type="PANTHER" id="PTHR21599">
    <property type="entry name" value="GLYCERATE KINASE"/>
    <property type="match status" value="1"/>
</dbReference>
<evidence type="ECO:0000256" key="2">
    <source>
        <dbReference type="ARBA" id="ARBA00022679"/>
    </source>
</evidence>
<evidence type="ECO:0000313" key="4">
    <source>
        <dbReference type="EMBL" id="EFC42071.1"/>
    </source>
</evidence>
<evidence type="ECO:0000256" key="1">
    <source>
        <dbReference type="ARBA" id="ARBA00006284"/>
    </source>
</evidence>
<dbReference type="GO" id="GO:0008887">
    <property type="term" value="F:glycerate kinase activity"/>
    <property type="evidence" value="ECO:0007669"/>
    <property type="project" value="InterPro"/>
</dbReference>
<keyword evidence="3" id="KW-0418">Kinase</keyword>
<evidence type="ECO:0000256" key="3">
    <source>
        <dbReference type="ARBA" id="ARBA00022777"/>
    </source>
</evidence>
<dbReference type="NCBIfam" id="TIGR00045">
    <property type="entry name" value="glycerate kinase"/>
    <property type="match status" value="1"/>
</dbReference>